<dbReference type="Proteomes" id="UP000053240">
    <property type="component" value="Unassembled WGS sequence"/>
</dbReference>
<evidence type="ECO:0000256" key="14">
    <source>
        <dbReference type="ARBA" id="ARBA00038530"/>
    </source>
</evidence>
<evidence type="ECO:0000256" key="3">
    <source>
        <dbReference type="ARBA" id="ARBA00022692"/>
    </source>
</evidence>
<dbReference type="CDD" id="cd00096">
    <property type="entry name" value="Ig"/>
    <property type="match status" value="1"/>
</dbReference>
<dbReference type="GO" id="GO:0098609">
    <property type="term" value="P:cell-cell adhesion"/>
    <property type="evidence" value="ECO:0007669"/>
    <property type="project" value="TreeGrafter"/>
</dbReference>
<gene>
    <name evidence="20" type="ORF">RR48_08732</name>
</gene>
<feature type="domain" description="Ig-like" evidence="18">
    <location>
        <begin position="283"/>
        <end position="368"/>
    </location>
</feature>
<keyword evidence="10" id="KW-0325">Glycoprotein</keyword>
<evidence type="ECO:0000256" key="10">
    <source>
        <dbReference type="ARBA" id="ARBA00023180"/>
    </source>
</evidence>
<keyword evidence="5" id="KW-0677">Repeat</keyword>
<dbReference type="SUPFAM" id="SSF48726">
    <property type="entry name" value="Immunoglobulin"/>
    <property type="match status" value="3"/>
</dbReference>
<feature type="compositionally biased region" description="Polar residues" evidence="16">
    <location>
        <begin position="528"/>
        <end position="537"/>
    </location>
</feature>
<feature type="domain" description="Ig-like" evidence="18">
    <location>
        <begin position="179"/>
        <end position="278"/>
    </location>
</feature>
<dbReference type="GO" id="GO:0008201">
    <property type="term" value="F:heparin binding"/>
    <property type="evidence" value="ECO:0007669"/>
    <property type="project" value="UniProtKB-KW"/>
</dbReference>
<feature type="transmembrane region" description="Helical" evidence="17">
    <location>
        <begin position="486"/>
        <end position="505"/>
    </location>
</feature>
<dbReference type="InterPro" id="IPR003598">
    <property type="entry name" value="Ig_sub2"/>
</dbReference>
<reference evidence="20 21" key="1">
    <citation type="journal article" date="2015" name="Nat. Commun.">
        <title>Outbred genome sequencing and CRISPR/Cas9 gene editing in butterflies.</title>
        <authorList>
            <person name="Li X."/>
            <person name="Fan D."/>
            <person name="Zhang W."/>
            <person name="Liu G."/>
            <person name="Zhang L."/>
            <person name="Zhao L."/>
            <person name="Fang X."/>
            <person name="Chen L."/>
            <person name="Dong Y."/>
            <person name="Chen Y."/>
            <person name="Ding Y."/>
            <person name="Zhao R."/>
            <person name="Feng M."/>
            <person name="Zhu Y."/>
            <person name="Feng Y."/>
            <person name="Jiang X."/>
            <person name="Zhu D."/>
            <person name="Xiang H."/>
            <person name="Feng X."/>
            <person name="Li S."/>
            <person name="Wang J."/>
            <person name="Zhang G."/>
            <person name="Kronforst M.R."/>
            <person name="Wang W."/>
        </authorList>
    </citation>
    <scope>NUCLEOTIDE SEQUENCE [LARGE SCALE GENOMIC DNA]</scope>
    <source>
        <strain evidence="20">Ya'a_city_454_Pm</strain>
        <tissue evidence="20">Whole body</tissue>
    </source>
</reference>
<dbReference type="Pfam" id="PF13927">
    <property type="entry name" value="Ig_3"/>
    <property type="match status" value="3"/>
</dbReference>
<keyword evidence="7 17" id="KW-1133">Transmembrane helix</keyword>
<dbReference type="InterPro" id="IPR036179">
    <property type="entry name" value="Ig-like_dom_sf"/>
</dbReference>
<dbReference type="InterPro" id="IPR003599">
    <property type="entry name" value="Ig_sub"/>
</dbReference>
<evidence type="ECO:0000256" key="7">
    <source>
        <dbReference type="ARBA" id="ARBA00022989"/>
    </source>
</evidence>
<dbReference type="EMBL" id="KQ460154">
    <property type="protein sequence ID" value="KPJ17241.1"/>
    <property type="molecule type" value="Genomic_DNA"/>
</dbReference>
<dbReference type="SMART" id="SM00409">
    <property type="entry name" value="IG"/>
    <property type="match status" value="4"/>
</dbReference>
<evidence type="ECO:0000256" key="4">
    <source>
        <dbReference type="ARBA" id="ARBA00022729"/>
    </source>
</evidence>
<evidence type="ECO:0000256" key="8">
    <source>
        <dbReference type="ARBA" id="ARBA00023136"/>
    </source>
</evidence>
<evidence type="ECO:0000313" key="20">
    <source>
        <dbReference type="EMBL" id="KPJ17241.1"/>
    </source>
</evidence>
<dbReference type="InParanoid" id="A0A194RML6"/>
<dbReference type="GO" id="GO:0005886">
    <property type="term" value="C:plasma membrane"/>
    <property type="evidence" value="ECO:0007669"/>
    <property type="project" value="TreeGrafter"/>
</dbReference>
<dbReference type="InterPro" id="IPR003961">
    <property type="entry name" value="FN3_dom"/>
</dbReference>
<dbReference type="PANTHER" id="PTHR44170">
    <property type="entry name" value="PROTEIN SIDEKICK"/>
    <property type="match status" value="1"/>
</dbReference>
<dbReference type="STRING" id="76193.A0A194RML6"/>
<evidence type="ECO:0000259" key="18">
    <source>
        <dbReference type="PROSITE" id="PS50835"/>
    </source>
</evidence>
<dbReference type="GO" id="GO:0007411">
    <property type="term" value="P:axon guidance"/>
    <property type="evidence" value="ECO:0007669"/>
    <property type="project" value="TreeGrafter"/>
</dbReference>
<comment type="subcellular location">
    <subcellularLocation>
        <location evidence="1">Membrane</location>
        <topology evidence="1">Single-pass type I membrane protein</topology>
    </subcellularLocation>
</comment>
<sequence length="552" mass="59385">MGFTKYPESVTAPAGDEVAFECSVEVPCERLTWRWKPEHEDSWRDVEGTSDSDSLSTKLVVDVKEDTPNSLYQCVAWYGAISVVSIPARLAIAKLDLSRNIAEKRVIAAPLHNTVVLHCKEPLSEPPAVLNWWKEDGKTKKQLDTPHGVLVLHNVSTADSGVYGCTATNELSVQTIDLPERTYLKVQHEGNGQERFLETEDYVGTKDSEGTLTVSVKIDGALRLWCGAVGTPPPRVTWTRDGLQVSNRDALFVQPFTVRDEGIYSCSANGIRRSWKVVALFPPYWEGTADNVNASEGGSARVTCGLPYGQPTPTVHWLLNAELMRNGKGIKTNDTDLYIEHVEKRHAGIVQCVACNALACAFDAAMLTVVPVQISDQWSSSGGVEAEGFYVYYRAVSSAGAYEKVSAGGGARALRLDHLAPDTAYELKVQAYTAQAPSDFSAILDAKTHKSLVPTVSSSTEGVGGVGGAGGAGGAERAPAALVTAGGARGVAAILLILLVTLLLCRRAKRPTSQYYSGGEAGVEMSFLHNNNTGSSEETPHSRKNGPTRQYV</sequence>
<keyword evidence="6" id="KW-0654">Proteoglycan</keyword>
<evidence type="ECO:0000256" key="13">
    <source>
        <dbReference type="ARBA" id="ARBA00038144"/>
    </source>
</evidence>
<name>A0A194RML6_PAPMA</name>
<dbReference type="InterPro" id="IPR036116">
    <property type="entry name" value="FN3_sf"/>
</dbReference>
<dbReference type="SMART" id="SM00408">
    <property type="entry name" value="IGc2"/>
    <property type="match status" value="3"/>
</dbReference>
<dbReference type="PROSITE" id="PS50853">
    <property type="entry name" value="FN3"/>
    <property type="match status" value="1"/>
</dbReference>
<dbReference type="Gene3D" id="2.60.40.10">
    <property type="entry name" value="Immunoglobulins"/>
    <property type="match status" value="5"/>
</dbReference>
<dbReference type="PROSITE" id="PS50835">
    <property type="entry name" value="IG_LIKE"/>
    <property type="match status" value="3"/>
</dbReference>
<dbReference type="PANTHER" id="PTHR44170:SF33">
    <property type="entry name" value="BROTHER OF IHOG, ISOFORM G-RELATED"/>
    <property type="match status" value="1"/>
</dbReference>
<proteinExistence type="inferred from homology"/>
<keyword evidence="9" id="KW-1015">Disulfide bond</keyword>
<dbReference type="CDD" id="cd00063">
    <property type="entry name" value="FN3"/>
    <property type="match status" value="1"/>
</dbReference>
<keyword evidence="2" id="KW-0358">Heparin-binding</keyword>
<dbReference type="InterPro" id="IPR007110">
    <property type="entry name" value="Ig-like_dom"/>
</dbReference>
<keyword evidence="21" id="KW-1185">Reference proteome</keyword>
<evidence type="ECO:0000256" key="6">
    <source>
        <dbReference type="ARBA" id="ARBA00022974"/>
    </source>
</evidence>
<evidence type="ECO:0000256" key="16">
    <source>
        <dbReference type="SAM" id="MobiDB-lite"/>
    </source>
</evidence>
<keyword evidence="3 17" id="KW-0812">Transmembrane</keyword>
<evidence type="ECO:0000256" key="1">
    <source>
        <dbReference type="ARBA" id="ARBA00004479"/>
    </source>
</evidence>
<keyword evidence="11" id="KW-0393">Immunoglobulin domain</keyword>
<dbReference type="InterPro" id="IPR013783">
    <property type="entry name" value="Ig-like_fold"/>
</dbReference>
<evidence type="ECO:0000313" key="21">
    <source>
        <dbReference type="Proteomes" id="UP000053240"/>
    </source>
</evidence>
<feature type="region of interest" description="Disordered" evidence="16">
    <location>
        <begin position="527"/>
        <end position="552"/>
    </location>
</feature>
<comment type="similarity">
    <text evidence="13">Belongs to the immunoglobulin superfamily. IHOG family.</text>
</comment>
<feature type="domain" description="Fibronectin type-III" evidence="19">
    <location>
        <begin position="349"/>
        <end position="451"/>
    </location>
</feature>
<protein>
    <recommendedName>
        <fullName evidence="15">Interference hedgehog</fullName>
    </recommendedName>
</protein>
<dbReference type="AlphaFoldDB" id="A0A194RML6"/>
<evidence type="ECO:0000256" key="5">
    <source>
        <dbReference type="ARBA" id="ARBA00022737"/>
    </source>
</evidence>
<accession>A0A194RML6</accession>
<organism evidence="20 21">
    <name type="scientific">Papilio machaon</name>
    <name type="common">Old World swallowtail butterfly</name>
    <dbReference type="NCBI Taxonomy" id="76193"/>
    <lineage>
        <taxon>Eukaryota</taxon>
        <taxon>Metazoa</taxon>
        <taxon>Ecdysozoa</taxon>
        <taxon>Arthropoda</taxon>
        <taxon>Hexapoda</taxon>
        <taxon>Insecta</taxon>
        <taxon>Pterygota</taxon>
        <taxon>Neoptera</taxon>
        <taxon>Endopterygota</taxon>
        <taxon>Lepidoptera</taxon>
        <taxon>Glossata</taxon>
        <taxon>Ditrysia</taxon>
        <taxon>Papilionoidea</taxon>
        <taxon>Papilionidae</taxon>
        <taxon>Papilioninae</taxon>
        <taxon>Papilio</taxon>
    </lineage>
</organism>
<dbReference type="GO" id="GO:0030424">
    <property type="term" value="C:axon"/>
    <property type="evidence" value="ECO:0007669"/>
    <property type="project" value="TreeGrafter"/>
</dbReference>
<comment type="function">
    <text evidence="12">Mediates response to the active Hedgehog (Hh) protein signal in embryos, functioning upstream or at the level of patched (ptc).</text>
</comment>
<keyword evidence="4" id="KW-0732">Signal</keyword>
<evidence type="ECO:0000256" key="17">
    <source>
        <dbReference type="SAM" id="Phobius"/>
    </source>
</evidence>
<feature type="domain" description="Ig-like" evidence="18">
    <location>
        <begin position="87"/>
        <end position="177"/>
    </location>
</feature>
<evidence type="ECO:0000256" key="11">
    <source>
        <dbReference type="ARBA" id="ARBA00023319"/>
    </source>
</evidence>
<dbReference type="FunCoup" id="A0A194RML6">
    <property type="interactions" value="61"/>
</dbReference>
<evidence type="ECO:0000256" key="2">
    <source>
        <dbReference type="ARBA" id="ARBA00022674"/>
    </source>
</evidence>
<evidence type="ECO:0000256" key="12">
    <source>
        <dbReference type="ARBA" id="ARBA00037573"/>
    </source>
</evidence>
<evidence type="ECO:0000259" key="19">
    <source>
        <dbReference type="PROSITE" id="PS50853"/>
    </source>
</evidence>
<evidence type="ECO:0000256" key="9">
    <source>
        <dbReference type="ARBA" id="ARBA00023157"/>
    </source>
</evidence>
<evidence type="ECO:0000256" key="15">
    <source>
        <dbReference type="ARBA" id="ARBA00041099"/>
    </source>
</evidence>
<comment type="subunit">
    <text evidence="14">Homodimer. Heterotetramer; 2 iHog chains bind 2 hh chains when facilitated by heparin, heparin is required to promote high-affinity interactions between hh and iHog.</text>
</comment>
<dbReference type="SUPFAM" id="SSF49265">
    <property type="entry name" value="Fibronectin type III"/>
    <property type="match status" value="1"/>
</dbReference>
<keyword evidence="8 17" id="KW-0472">Membrane</keyword>